<comment type="caution">
    <text evidence="1">The sequence shown here is derived from an EMBL/GenBank/DDBJ whole genome shotgun (WGS) entry which is preliminary data.</text>
</comment>
<proteinExistence type="predicted"/>
<evidence type="ECO:0000313" key="2">
    <source>
        <dbReference type="Proteomes" id="UP000054843"/>
    </source>
</evidence>
<dbReference type="EMBL" id="JYDO01000952">
    <property type="protein sequence ID" value="KRZ64584.1"/>
    <property type="molecule type" value="Genomic_DNA"/>
</dbReference>
<gene>
    <name evidence="1" type="ORF">T10_5683</name>
</gene>
<protein>
    <submittedName>
        <fullName evidence="1">Uncharacterized protein</fullName>
    </submittedName>
</protein>
<name>A0A0V1LYP2_9BILA</name>
<reference evidence="1 2" key="1">
    <citation type="submission" date="2015-01" db="EMBL/GenBank/DDBJ databases">
        <title>Evolution of Trichinella species and genotypes.</title>
        <authorList>
            <person name="Korhonen P.K."/>
            <person name="Edoardo P."/>
            <person name="Giuseppe L.R."/>
            <person name="Gasser R.B."/>
        </authorList>
    </citation>
    <scope>NUCLEOTIDE SEQUENCE [LARGE SCALE GENOMIC DNA]</scope>
    <source>
        <strain evidence="1">ISS1980</strain>
    </source>
</reference>
<evidence type="ECO:0000313" key="1">
    <source>
        <dbReference type="EMBL" id="KRZ64584.1"/>
    </source>
</evidence>
<dbReference type="Proteomes" id="UP000054843">
    <property type="component" value="Unassembled WGS sequence"/>
</dbReference>
<keyword evidence="2" id="KW-1185">Reference proteome</keyword>
<organism evidence="1 2">
    <name type="scientific">Trichinella papuae</name>
    <dbReference type="NCBI Taxonomy" id="268474"/>
    <lineage>
        <taxon>Eukaryota</taxon>
        <taxon>Metazoa</taxon>
        <taxon>Ecdysozoa</taxon>
        <taxon>Nematoda</taxon>
        <taxon>Enoplea</taxon>
        <taxon>Dorylaimia</taxon>
        <taxon>Trichinellida</taxon>
        <taxon>Trichinellidae</taxon>
        <taxon>Trichinella</taxon>
    </lineage>
</organism>
<dbReference type="AlphaFoldDB" id="A0A0V1LYP2"/>
<accession>A0A0V1LYP2</accession>
<sequence>MKFTRFVTIYTYTAKSGRKAHSTTPKLHRQWSPIDSIKQQFGQSEAKIQ</sequence>